<feature type="chain" id="PRO_5004566868" evidence="2">
    <location>
        <begin position="18"/>
        <end position="774"/>
    </location>
</feature>
<dbReference type="STRING" id="1237896.T0LEW4"/>
<evidence type="ECO:0000256" key="1">
    <source>
        <dbReference type="ARBA" id="ARBA00022737"/>
    </source>
</evidence>
<dbReference type="InterPro" id="IPR056884">
    <property type="entry name" value="NPHP3-like_N"/>
</dbReference>
<evidence type="ECO:0000313" key="5">
    <source>
        <dbReference type="EMBL" id="EQB50101.1"/>
    </source>
</evidence>
<dbReference type="InterPro" id="IPR031348">
    <property type="entry name" value="PigL_N"/>
</dbReference>
<dbReference type="Pfam" id="PF24883">
    <property type="entry name" value="NPHP3_N"/>
    <property type="match status" value="1"/>
</dbReference>
<sequence length="774" mass="87086">MAEILGLAASIFAVVQVADRVISLCKQYMECVQDAPSDLQTILVETSTLKAILENIEFLIECDNGQSAIFDSLGGTSGPIQGCHEAMKSLEALFSTGNAPSQGPTSSVKDRARTAFANLTWPLKESKARKLMEDVARYKGTLVLALTADSAAIERELECFDEVYVTVDAIDESNPREDLLKVIRQLATEKRFNKIRLLLTSREYVDIEVVMIEFSMSISMKNEFLDADIRLYTESRLKTEKHIKSWPAELRQETVEALSHGAQGMFRWVVCQIDVLRRIRRRDAIREALCRLPKTLNEAYDRLFGQIEDEDVPYVNSAMKWLCFEAKLNGEDTNVDIQMLAQAVDEDILGDNLEDERLPYDTENLREICGCLITVTPTTLKNGHLQRSVSFAHYTVLEYLASKNRRNPDPFFALDGDGLVLNQAERIFARALCVSDDEFEEYKAVTSPEDENEMSIFPNFGSYCAFTSIDIIIYFDEILSKDNALLCRILEVLDSEKHYYFPLFYIWHCKAGAAKNAGYVRYDDGFSGFETIKWGNTPDLEIRVLVRLLLFGCLHISRVLLERMEPQQAFQAHLDFVYYVFYLRKGSTEFGGHFRGTLTDCFAALYPAASTPSPFSDIDVLKLLIEAGAGNFNPQGALIHFIPLHKHDYRCKGWCVLEKLLSLGADPDASGCYVTPLQIAVANFDVEGVLALLQAGADPNAEGCAAASAWPEDTLLSEFNTLNGWRPVQICRSIRDHEMLADLRLWSIGRHDEDGKKAEQSSIEAILLEYGAED</sequence>
<name>T0LEW4_COLGC</name>
<evidence type="ECO:0000259" key="4">
    <source>
        <dbReference type="Pfam" id="PF24883"/>
    </source>
</evidence>
<dbReference type="PANTHER" id="PTHR10039:SF16">
    <property type="entry name" value="GPI INOSITOL-DEACYLASE"/>
    <property type="match status" value="1"/>
</dbReference>
<dbReference type="InterPro" id="IPR002110">
    <property type="entry name" value="Ankyrin_rpt"/>
</dbReference>
<reference evidence="6" key="1">
    <citation type="journal article" date="2013" name="Mol. Plant Microbe Interact.">
        <title>Global aspects of pacC regulation of pathogenicity genes in Colletotrichum gloeosporioides as revealed by transcriptome analysis.</title>
        <authorList>
            <person name="Alkan N."/>
            <person name="Meng X."/>
            <person name="Friedlander G."/>
            <person name="Reuveni E."/>
            <person name="Sukno S."/>
            <person name="Sherman A."/>
            <person name="Thon M."/>
            <person name="Fluhr R."/>
            <person name="Prusky D."/>
        </authorList>
    </citation>
    <scope>NUCLEOTIDE SEQUENCE [LARGE SCALE GENOMIC DNA]</scope>
    <source>
        <strain evidence="6">Cg-14</strain>
    </source>
</reference>
<comment type="caution">
    <text evidence="5">The sequence shown here is derived from an EMBL/GenBank/DDBJ whole genome shotgun (WGS) entry which is preliminary data.</text>
</comment>
<dbReference type="InterPro" id="IPR036770">
    <property type="entry name" value="Ankyrin_rpt-contain_sf"/>
</dbReference>
<dbReference type="AlphaFoldDB" id="T0LEW4"/>
<feature type="domain" description="Nephrocystin 3-like N-terminal" evidence="4">
    <location>
        <begin position="153"/>
        <end position="202"/>
    </location>
</feature>
<dbReference type="Proteomes" id="UP000015530">
    <property type="component" value="Unassembled WGS sequence"/>
</dbReference>
<dbReference type="Gene3D" id="1.25.40.20">
    <property type="entry name" value="Ankyrin repeat-containing domain"/>
    <property type="match status" value="1"/>
</dbReference>
<keyword evidence="1" id="KW-0677">Repeat</keyword>
<dbReference type="PANTHER" id="PTHR10039">
    <property type="entry name" value="AMELOGENIN"/>
    <property type="match status" value="1"/>
</dbReference>
<gene>
    <name evidence="5" type="ORF">CGLO_10479</name>
</gene>
<dbReference type="OrthoDB" id="194358at2759"/>
<dbReference type="HOGENOM" id="CLU_000288_34_20_1"/>
<evidence type="ECO:0000313" key="6">
    <source>
        <dbReference type="Proteomes" id="UP000015530"/>
    </source>
</evidence>
<feature type="signal peptide" evidence="2">
    <location>
        <begin position="1"/>
        <end position="17"/>
    </location>
</feature>
<protein>
    <submittedName>
        <fullName evidence="5">Uncharacterized protein</fullName>
    </submittedName>
</protein>
<dbReference type="EMBL" id="AMYD01002138">
    <property type="protein sequence ID" value="EQB50101.1"/>
    <property type="molecule type" value="Genomic_DNA"/>
</dbReference>
<evidence type="ECO:0000259" key="3">
    <source>
        <dbReference type="Pfam" id="PF17111"/>
    </source>
</evidence>
<accession>T0LEW4</accession>
<dbReference type="Pfam" id="PF17111">
    <property type="entry name" value="PigL_N"/>
    <property type="match status" value="1"/>
</dbReference>
<feature type="domain" description="Azaphilone pigments biosynthesis cluster protein L N-terminal" evidence="3">
    <location>
        <begin position="2"/>
        <end position="148"/>
    </location>
</feature>
<organism evidence="5 6">
    <name type="scientific">Colletotrichum gloeosporioides (strain Cg-14)</name>
    <name type="common">Anthracnose fungus</name>
    <name type="synonym">Glomerella cingulata</name>
    <dbReference type="NCBI Taxonomy" id="1237896"/>
    <lineage>
        <taxon>Eukaryota</taxon>
        <taxon>Fungi</taxon>
        <taxon>Dikarya</taxon>
        <taxon>Ascomycota</taxon>
        <taxon>Pezizomycotina</taxon>
        <taxon>Sordariomycetes</taxon>
        <taxon>Hypocreomycetidae</taxon>
        <taxon>Glomerellales</taxon>
        <taxon>Glomerellaceae</taxon>
        <taxon>Colletotrichum</taxon>
        <taxon>Colletotrichum gloeosporioides species complex</taxon>
    </lineage>
</organism>
<dbReference type="SMART" id="SM00248">
    <property type="entry name" value="ANK"/>
    <property type="match status" value="2"/>
</dbReference>
<evidence type="ECO:0000256" key="2">
    <source>
        <dbReference type="SAM" id="SignalP"/>
    </source>
</evidence>
<dbReference type="SUPFAM" id="SSF48403">
    <property type="entry name" value="Ankyrin repeat"/>
    <property type="match status" value="1"/>
</dbReference>
<keyword evidence="2" id="KW-0732">Signal</keyword>
<proteinExistence type="predicted"/>